<sequence>METQASSAMEDQTLTEHIYGRQVSHPSIERVQPFIFGKVNLDNVSLSIVTQAKLAKKVFTLVFAIVAPLVPKGARKRVFMLKKVSGIGILSINGDASD</sequence>
<evidence type="ECO:0000313" key="1">
    <source>
        <dbReference type="EMBL" id="CAL0299457.1"/>
    </source>
</evidence>
<keyword evidence="2" id="KW-1185">Reference proteome</keyword>
<protein>
    <submittedName>
        <fullName evidence="1">Uncharacterized protein</fullName>
    </submittedName>
</protein>
<gene>
    <name evidence="1" type="ORF">LLUT_LOCUS517</name>
</gene>
<accession>A0AAV1VR93</accession>
<proteinExistence type="predicted"/>
<comment type="caution">
    <text evidence="1">The sequence shown here is derived from an EMBL/GenBank/DDBJ whole genome shotgun (WGS) entry which is preliminary data.</text>
</comment>
<name>A0AAV1VR93_LUPLU</name>
<dbReference type="AlphaFoldDB" id="A0AAV1VR93"/>
<dbReference type="EMBL" id="CAXHTB010000001">
    <property type="protein sequence ID" value="CAL0299457.1"/>
    <property type="molecule type" value="Genomic_DNA"/>
</dbReference>
<reference evidence="1 2" key="1">
    <citation type="submission" date="2024-03" db="EMBL/GenBank/DDBJ databases">
        <authorList>
            <person name="Martinez-Hernandez J."/>
        </authorList>
    </citation>
    <scope>NUCLEOTIDE SEQUENCE [LARGE SCALE GENOMIC DNA]</scope>
</reference>
<evidence type="ECO:0000313" key="2">
    <source>
        <dbReference type="Proteomes" id="UP001497480"/>
    </source>
</evidence>
<organism evidence="1 2">
    <name type="scientific">Lupinus luteus</name>
    <name type="common">European yellow lupine</name>
    <dbReference type="NCBI Taxonomy" id="3873"/>
    <lineage>
        <taxon>Eukaryota</taxon>
        <taxon>Viridiplantae</taxon>
        <taxon>Streptophyta</taxon>
        <taxon>Embryophyta</taxon>
        <taxon>Tracheophyta</taxon>
        <taxon>Spermatophyta</taxon>
        <taxon>Magnoliopsida</taxon>
        <taxon>eudicotyledons</taxon>
        <taxon>Gunneridae</taxon>
        <taxon>Pentapetalae</taxon>
        <taxon>rosids</taxon>
        <taxon>fabids</taxon>
        <taxon>Fabales</taxon>
        <taxon>Fabaceae</taxon>
        <taxon>Papilionoideae</taxon>
        <taxon>50 kb inversion clade</taxon>
        <taxon>genistoids sensu lato</taxon>
        <taxon>core genistoids</taxon>
        <taxon>Genisteae</taxon>
        <taxon>Lupinus</taxon>
    </lineage>
</organism>
<dbReference type="Proteomes" id="UP001497480">
    <property type="component" value="Unassembled WGS sequence"/>
</dbReference>